<dbReference type="SUPFAM" id="SSF52833">
    <property type="entry name" value="Thioredoxin-like"/>
    <property type="match status" value="1"/>
</dbReference>
<dbReference type="InterPro" id="IPR000889">
    <property type="entry name" value="Glutathione_peroxidase"/>
</dbReference>
<accession>I0GSF7</accession>
<evidence type="ECO:0008006" key="6">
    <source>
        <dbReference type="Google" id="ProtNLM"/>
    </source>
</evidence>
<dbReference type="Gene3D" id="3.40.30.10">
    <property type="entry name" value="Glutaredoxin"/>
    <property type="match status" value="1"/>
</dbReference>
<dbReference type="EMBL" id="AP012292">
    <property type="protein sequence ID" value="BAL83694.1"/>
    <property type="molecule type" value="Genomic_DNA"/>
</dbReference>
<dbReference type="KEGG" id="sri:SELR_19860"/>
<organism evidence="4 5">
    <name type="scientific">Selenomonas ruminantium subsp. lactilytica (strain NBRC 103574 / TAM6421)</name>
    <dbReference type="NCBI Taxonomy" id="927704"/>
    <lineage>
        <taxon>Bacteria</taxon>
        <taxon>Bacillati</taxon>
        <taxon>Bacillota</taxon>
        <taxon>Negativicutes</taxon>
        <taxon>Selenomonadales</taxon>
        <taxon>Selenomonadaceae</taxon>
        <taxon>Selenomonas</taxon>
    </lineage>
</organism>
<sequence>MKYKGQGLEILGLPCNQFAGQEPGSNNKVQEFCRLNYGVTFQIFEKGDVRGETAQPFFKYLTEQQRLRSCSD</sequence>
<dbReference type="PROSITE" id="PS51355">
    <property type="entry name" value="GLUTATHIONE_PEROXID_3"/>
    <property type="match status" value="1"/>
</dbReference>
<dbReference type="Pfam" id="PF00255">
    <property type="entry name" value="GSHPx"/>
    <property type="match status" value="1"/>
</dbReference>
<dbReference type="Proteomes" id="UP000007887">
    <property type="component" value="Chromosome"/>
</dbReference>
<evidence type="ECO:0000256" key="1">
    <source>
        <dbReference type="ARBA" id="ARBA00006926"/>
    </source>
</evidence>
<dbReference type="InterPro" id="IPR036249">
    <property type="entry name" value="Thioredoxin-like_sf"/>
</dbReference>
<dbReference type="AlphaFoldDB" id="I0GSF7"/>
<evidence type="ECO:0000256" key="2">
    <source>
        <dbReference type="ARBA" id="ARBA00022559"/>
    </source>
</evidence>
<evidence type="ECO:0000256" key="3">
    <source>
        <dbReference type="ARBA" id="ARBA00023002"/>
    </source>
</evidence>
<evidence type="ECO:0000313" key="4">
    <source>
        <dbReference type="EMBL" id="BAL83694.1"/>
    </source>
</evidence>
<dbReference type="PANTHER" id="PTHR11592">
    <property type="entry name" value="GLUTATHIONE PEROXIDASE"/>
    <property type="match status" value="1"/>
</dbReference>
<reference evidence="4 5" key="1">
    <citation type="submission" date="2011-10" db="EMBL/GenBank/DDBJ databases">
        <title>Whole genome sequence of Selenomonas ruminantium subsp. lactilytica TAM6421.</title>
        <authorList>
            <person name="Oguchi A."/>
            <person name="Ankai A."/>
            <person name="Kaneko J."/>
            <person name="Yamada-Narita S."/>
            <person name="Fukui S."/>
            <person name="Takahashi M."/>
            <person name="Onodera T."/>
            <person name="Kojima S."/>
            <person name="Fushimi T."/>
            <person name="Abe N."/>
            <person name="Kamio Y."/>
            <person name="Yamazaki S."/>
            <person name="Fujita N."/>
        </authorList>
    </citation>
    <scope>NUCLEOTIDE SEQUENCE [LARGE SCALE GENOMIC DNA]</scope>
    <source>
        <strain evidence="5">NBRC 103574 / TAM6421</strain>
    </source>
</reference>
<dbReference type="GO" id="GO:0004601">
    <property type="term" value="F:peroxidase activity"/>
    <property type="evidence" value="ECO:0007669"/>
    <property type="project" value="UniProtKB-KW"/>
</dbReference>
<evidence type="ECO:0000313" key="5">
    <source>
        <dbReference type="Proteomes" id="UP000007887"/>
    </source>
</evidence>
<dbReference type="PANTHER" id="PTHR11592:SF78">
    <property type="entry name" value="GLUTATHIONE PEROXIDASE"/>
    <property type="match status" value="1"/>
</dbReference>
<comment type="similarity">
    <text evidence="1">Belongs to the glutathione peroxidase family.</text>
</comment>
<name>I0GSF7_SELRL</name>
<keyword evidence="2" id="KW-0575">Peroxidase</keyword>
<dbReference type="eggNOG" id="COG0386">
    <property type="taxonomic scope" value="Bacteria"/>
</dbReference>
<dbReference type="HOGENOM" id="CLU_194370_0_0_9"/>
<dbReference type="PATRIC" id="fig|927704.6.peg.2060"/>
<dbReference type="GO" id="GO:0034599">
    <property type="term" value="P:cellular response to oxidative stress"/>
    <property type="evidence" value="ECO:0007669"/>
    <property type="project" value="TreeGrafter"/>
</dbReference>
<proteinExistence type="inferred from homology"/>
<gene>
    <name evidence="4" type="ordered locus">SELR_19860</name>
</gene>
<protein>
    <recommendedName>
        <fullName evidence="6">Glutathione peroxidase</fullName>
    </recommendedName>
</protein>
<keyword evidence="3" id="KW-0560">Oxidoreductase</keyword>